<keyword evidence="3" id="KW-0813">Transport</keyword>
<evidence type="ECO:0000259" key="10">
    <source>
        <dbReference type="Pfam" id="PF01699"/>
    </source>
</evidence>
<comment type="subcellular location">
    <subcellularLocation>
        <location evidence="1">Endomembrane system</location>
        <topology evidence="1">Multi-pass membrane protein</topology>
    </subcellularLocation>
</comment>
<feature type="compositionally biased region" description="Acidic residues" evidence="8">
    <location>
        <begin position="425"/>
        <end position="434"/>
    </location>
</feature>
<feature type="domain" description="Sodium/calcium exchanger membrane region" evidence="10">
    <location>
        <begin position="443"/>
        <end position="586"/>
    </location>
</feature>
<dbReference type="GO" id="GO:0012505">
    <property type="term" value="C:endomembrane system"/>
    <property type="evidence" value="ECO:0007669"/>
    <property type="project" value="UniProtKB-SubCell"/>
</dbReference>
<dbReference type="AlphaFoldDB" id="A0AA38LYJ5"/>
<dbReference type="PANTHER" id="PTHR31503:SF20">
    <property type="entry name" value="CA(2+)_H(+) EXCHANGER, PUTATIVE (EUROFUNG)-RELATED"/>
    <property type="match status" value="1"/>
</dbReference>
<feature type="transmembrane region" description="Helical" evidence="9">
    <location>
        <begin position="233"/>
        <end position="255"/>
    </location>
</feature>
<dbReference type="PANTHER" id="PTHR31503">
    <property type="entry name" value="VACUOLAR CALCIUM ION TRANSPORTER"/>
    <property type="match status" value="1"/>
</dbReference>
<evidence type="ECO:0000256" key="5">
    <source>
        <dbReference type="ARBA" id="ARBA00022989"/>
    </source>
</evidence>
<feature type="transmembrane region" description="Helical" evidence="9">
    <location>
        <begin position="275"/>
        <end position="296"/>
    </location>
</feature>
<feature type="transmembrane region" description="Helical" evidence="9">
    <location>
        <begin position="568"/>
        <end position="588"/>
    </location>
</feature>
<dbReference type="EMBL" id="JAKWFO010000001">
    <property type="protein sequence ID" value="KAI9639913.1"/>
    <property type="molecule type" value="Genomic_DNA"/>
</dbReference>
<dbReference type="Gene3D" id="1.20.1420.30">
    <property type="entry name" value="NCX, central ion-binding region"/>
    <property type="match status" value="2"/>
</dbReference>
<comment type="similarity">
    <text evidence="2">Belongs to the Ca(2+):cation antiporter (CaCA) (TC 2.A.19) family.</text>
</comment>
<keyword evidence="12" id="KW-1185">Reference proteome</keyword>
<sequence length="603" mass="65144">MTESLNRTSSPEKIPSTDPSTAQARRRPARQVTLPNDEYDPARRGTGESRRSSGRRGDSMGSRGEGGPQPGLLRRMTTGLLTPERKVGKAPTWLGSFKAAILSSWINVLLVFIPIGWALHFVKSAGNTKITDTAVFVTTFISIMPLAGLLGFATEEAALRMGQTLGGLLNATLGNAVELIVAILALIKCELAVVQSSLVGSILSNILLVLGMCFFAGGFRYSEQTIKSTAAQLNASLLLIAVIAVLIPSAFHFSINTTANGTQQTLTDAVEGQDLLAMSHAVAILLLVLYLGYLLFQMFTHAQNEQRAPSDGCPAGWRAAGEMLGGPEELRERQQDYMAVPTGSMMSNWSLYEDEEFSTSTRYPAAVTNMPGRIRHFRRNKKNDEEMSARTVDSNGTTTESPHTDGHPGNDGPIQVPPHRQNSNEDSDDDDEEEPQMNIWATIIVLLIVTVLVGVTAEFLVSSIDGLVESNPALSAEWVGLILLPIVGNAAEHFTAVSVSVKDKLDLSISVAVGSSIQIALFVIPVIQLLAWTIGKPMTLLFDPYESIVLFLSVLIVNQTLADGRSNWMEGLVLMMLYLIIAVSFWYYPGSNTATLLGCGTTT</sequence>
<keyword evidence="5 9" id="KW-1133">Transmembrane helix</keyword>
<protein>
    <submittedName>
        <fullName evidence="11">Sodium/calcium exchanger protein-domain-containing protein</fullName>
    </submittedName>
</protein>
<evidence type="ECO:0000256" key="8">
    <source>
        <dbReference type="SAM" id="MobiDB-lite"/>
    </source>
</evidence>
<evidence type="ECO:0000256" key="1">
    <source>
        <dbReference type="ARBA" id="ARBA00004127"/>
    </source>
</evidence>
<feature type="transmembrane region" description="Helical" evidence="9">
    <location>
        <begin position="544"/>
        <end position="561"/>
    </location>
</feature>
<feature type="compositionally biased region" description="Polar residues" evidence="8">
    <location>
        <begin position="391"/>
        <end position="401"/>
    </location>
</feature>
<evidence type="ECO:0000256" key="3">
    <source>
        <dbReference type="ARBA" id="ARBA00022448"/>
    </source>
</evidence>
<feature type="compositionally biased region" description="Basic and acidic residues" evidence="8">
    <location>
        <begin position="40"/>
        <end position="58"/>
    </location>
</feature>
<evidence type="ECO:0000256" key="7">
    <source>
        <dbReference type="ARBA" id="ARBA00023136"/>
    </source>
</evidence>
<feature type="transmembrane region" description="Helical" evidence="9">
    <location>
        <begin position="199"/>
        <end position="221"/>
    </location>
</feature>
<dbReference type="Pfam" id="PF01699">
    <property type="entry name" value="Na_Ca_ex"/>
    <property type="match status" value="2"/>
</dbReference>
<feature type="transmembrane region" description="Helical" evidence="9">
    <location>
        <begin position="481"/>
        <end position="499"/>
    </location>
</feature>
<evidence type="ECO:0000256" key="4">
    <source>
        <dbReference type="ARBA" id="ARBA00022692"/>
    </source>
</evidence>
<proteinExistence type="inferred from homology"/>
<dbReference type="InterPro" id="IPR004837">
    <property type="entry name" value="NaCa_Exmemb"/>
</dbReference>
<dbReference type="GO" id="GO:0015369">
    <property type="term" value="F:calcium:proton antiporter activity"/>
    <property type="evidence" value="ECO:0007669"/>
    <property type="project" value="TreeGrafter"/>
</dbReference>
<dbReference type="RefSeq" id="XP_052949690.1">
    <property type="nucleotide sequence ID" value="XM_053091022.1"/>
</dbReference>
<dbReference type="FunFam" id="1.20.1420.30:FF:000024">
    <property type="entry name" value="Calcium/proton exchanger, variant"/>
    <property type="match status" value="1"/>
</dbReference>
<organism evidence="11 12">
    <name type="scientific">Dioszegia hungarica</name>
    <dbReference type="NCBI Taxonomy" id="4972"/>
    <lineage>
        <taxon>Eukaryota</taxon>
        <taxon>Fungi</taxon>
        <taxon>Dikarya</taxon>
        <taxon>Basidiomycota</taxon>
        <taxon>Agaricomycotina</taxon>
        <taxon>Tremellomycetes</taxon>
        <taxon>Tremellales</taxon>
        <taxon>Bulleribasidiaceae</taxon>
        <taxon>Dioszegia</taxon>
    </lineage>
</organism>
<name>A0AA38LYJ5_9TREE</name>
<feature type="transmembrane region" description="Helical" evidence="9">
    <location>
        <begin position="511"/>
        <end position="532"/>
    </location>
</feature>
<dbReference type="GO" id="GO:0000329">
    <property type="term" value="C:fungal-type vacuole membrane"/>
    <property type="evidence" value="ECO:0007669"/>
    <property type="project" value="TreeGrafter"/>
</dbReference>
<keyword evidence="4 9" id="KW-0812">Transmembrane</keyword>
<feature type="compositionally biased region" description="Polar residues" evidence="8">
    <location>
        <begin position="1"/>
        <end position="23"/>
    </location>
</feature>
<dbReference type="Proteomes" id="UP001164286">
    <property type="component" value="Unassembled WGS sequence"/>
</dbReference>
<dbReference type="InterPro" id="IPR004713">
    <property type="entry name" value="CaH_exchang"/>
</dbReference>
<evidence type="ECO:0000256" key="9">
    <source>
        <dbReference type="SAM" id="Phobius"/>
    </source>
</evidence>
<evidence type="ECO:0000256" key="2">
    <source>
        <dbReference type="ARBA" id="ARBA00008170"/>
    </source>
</evidence>
<reference evidence="11" key="1">
    <citation type="journal article" date="2022" name="G3 (Bethesda)">
        <title>High quality genome of the basidiomycete yeast Dioszegia hungarica PDD-24b-2 isolated from cloud water.</title>
        <authorList>
            <person name="Jarrige D."/>
            <person name="Haridas S."/>
            <person name="Bleykasten-Grosshans C."/>
            <person name="Joly M."/>
            <person name="Nadalig T."/>
            <person name="Sancelme M."/>
            <person name="Vuilleumier S."/>
            <person name="Grigoriev I.V."/>
            <person name="Amato P."/>
            <person name="Bringel F."/>
        </authorList>
    </citation>
    <scope>NUCLEOTIDE SEQUENCE</scope>
    <source>
        <strain evidence="11">PDD-24b-2</strain>
    </source>
</reference>
<feature type="region of interest" description="Disordered" evidence="8">
    <location>
        <begin position="1"/>
        <end position="74"/>
    </location>
</feature>
<feature type="domain" description="Sodium/calcium exchanger membrane region" evidence="10">
    <location>
        <begin position="133"/>
        <end position="298"/>
    </location>
</feature>
<feature type="transmembrane region" description="Helical" evidence="9">
    <location>
        <begin position="99"/>
        <end position="122"/>
    </location>
</feature>
<comment type="caution">
    <text evidence="11">The sequence shown here is derived from an EMBL/GenBank/DDBJ whole genome shotgun (WGS) entry which is preliminary data.</text>
</comment>
<feature type="transmembrane region" description="Helical" evidence="9">
    <location>
        <begin position="134"/>
        <end position="153"/>
    </location>
</feature>
<keyword evidence="6" id="KW-0406">Ion transport</keyword>
<accession>A0AA38LYJ5</accession>
<feature type="region of interest" description="Disordered" evidence="8">
    <location>
        <begin position="373"/>
        <end position="434"/>
    </location>
</feature>
<keyword evidence="7 9" id="KW-0472">Membrane</keyword>
<evidence type="ECO:0000256" key="6">
    <source>
        <dbReference type="ARBA" id="ARBA00023065"/>
    </source>
</evidence>
<gene>
    <name evidence="11" type="ORF">MKK02DRAFT_40243</name>
</gene>
<dbReference type="GeneID" id="77730227"/>
<feature type="transmembrane region" description="Helical" evidence="9">
    <location>
        <begin position="439"/>
        <end position="461"/>
    </location>
</feature>
<dbReference type="GO" id="GO:0006874">
    <property type="term" value="P:intracellular calcium ion homeostasis"/>
    <property type="evidence" value="ECO:0007669"/>
    <property type="project" value="TreeGrafter"/>
</dbReference>
<evidence type="ECO:0000313" key="11">
    <source>
        <dbReference type="EMBL" id="KAI9639913.1"/>
    </source>
</evidence>
<feature type="transmembrane region" description="Helical" evidence="9">
    <location>
        <begin position="165"/>
        <end position="187"/>
    </location>
</feature>
<dbReference type="InterPro" id="IPR044880">
    <property type="entry name" value="NCX_ion-bd_dom_sf"/>
</dbReference>
<evidence type="ECO:0000313" key="12">
    <source>
        <dbReference type="Proteomes" id="UP001164286"/>
    </source>
</evidence>